<gene>
    <name evidence="3" type="ORF">ACFO7V_11960</name>
</gene>
<name>A0ABV9MNP4_9MICC</name>
<keyword evidence="2" id="KW-0732">Signal</keyword>
<keyword evidence="1" id="KW-0812">Transmembrane</keyword>
<feature type="signal peptide" evidence="2">
    <location>
        <begin position="1"/>
        <end position="26"/>
    </location>
</feature>
<comment type="caution">
    <text evidence="3">The sequence shown here is derived from an EMBL/GenBank/DDBJ whole genome shotgun (WGS) entry which is preliminary data.</text>
</comment>
<keyword evidence="1" id="KW-0472">Membrane</keyword>
<accession>A0ABV9MNP4</accession>
<evidence type="ECO:0000313" key="4">
    <source>
        <dbReference type="Proteomes" id="UP001595884"/>
    </source>
</evidence>
<keyword evidence="4" id="KW-1185">Reference proteome</keyword>
<evidence type="ECO:0000256" key="2">
    <source>
        <dbReference type="SAM" id="SignalP"/>
    </source>
</evidence>
<reference evidence="4" key="1">
    <citation type="journal article" date="2019" name="Int. J. Syst. Evol. Microbiol.">
        <title>The Global Catalogue of Microorganisms (GCM) 10K type strain sequencing project: providing services to taxonomists for standard genome sequencing and annotation.</title>
        <authorList>
            <consortium name="The Broad Institute Genomics Platform"/>
            <consortium name="The Broad Institute Genome Sequencing Center for Infectious Disease"/>
            <person name="Wu L."/>
            <person name="Ma J."/>
        </authorList>
    </citation>
    <scope>NUCLEOTIDE SEQUENCE [LARGE SCALE GENOMIC DNA]</scope>
    <source>
        <strain evidence="4">CGMCC 1.12849</strain>
    </source>
</reference>
<dbReference type="EMBL" id="JBHSHE010000055">
    <property type="protein sequence ID" value="MFC4716846.1"/>
    <property type="molecule type" value="Genomic_DNA"/>
</dbReference>
<proteinExistence type="predicted"/>
<feature type="chain" id="PRO_5045141804" description="LPXTG cell wall anchor domain-containing protein" evidence="2">
    <location>
        <begin position="27"/>
        <end position="212"/>
    </location>
</feature>
<keyword evidence="1" id="KW-1133">Transmembrane helix</keyword>
<evidence type="ECO:0000256" key="1">
    <source>
        <dbReference type="SAM" id="Phobius"/>
    </source>
</evidence>
<dbReference type="RefSeq" id="WP_346059574.1">
    <property type="nucleotide sequence ID" value="NZ_BAAAVQ010000049.1"/>
</dbReference>
<evidence type="ECO:0008006" key="5">
    <source>
        <dbReference type="Google" id="ProtNLM"/>
    </source>
</evidence>
<sequence length="212" mass="23140">MKLRIWLSLSTILFMTFAVLPGMGHAAAPQNSGDSLSYSSDGRNYSLKPPVLFADIAVLVPGDVFNQSFWVKNNRAHPVSILVEPRETVANSAVKIGPVHTKKTKLNAGEAIQIEVQLWLPIEASKHTQDLVELDLGVVVNASEIIGLGEHKPTETPPVPLPEDRQPDTLGDTGFNAYFVPWALGMTLTGGLIYLSSKRRAKRLHNIEGELP</sequence>
<evidence type="ECO:0000313" key="3">
    <source>
        <dbReference type="EMBL" id="MFC4716846.1"/>
    </source>
</evidence>
<organism evidence="3 4">
    <name type="scientific">Glutamicibacter bergerei</name>
    <dbReference type="NCBI Taxonomy" id="256702"/>
    <lineage>
        <taxon>Bacteria</taxon>
        <taxon>Bacillati</taxon>
        <taxon>Actinomycetota</taxon>
        <taxon>Actinomycetes</taxon>
        <taxon>Micrococcales</taxon>
        <taxon>Micrococcaceae</taxon>
        <taxon>Glutamicibacter</taxon>
    </lineage>
</organism>
<protein>
    <recommendedName>
        <fullName evidence="5">LPXTG cell wall anchor domain-containing protein</fullName>
    </recommendedName>
</protein>
<feature type="transmembrane region" description="Helical" evidence="1">
    <location>
        <begin position="175"/>
        <end position="195"/>
    </location>
</feature>
<dbReference type="Proteomes" id="UP001595884">
    <property type="component" value="Unassembled WGS sequence"/>
</dbReference>